<dbReference type="Proteomes" id="UP000008221">
    <property type="component" value="Chromosome"/>
</dbReference>
<gene>
    <name evidence="3" type="ordered locus">Acel_0441</name>
</gene>
<feature type="domain" description="Glycosyltransferase 2-like" evidence="2">
    <location>
        <begin position="41"/>
        <end position="199"/>
    </location>
</feature>
<comment type="similarity">
    <text evidence="1">Belongs to the glycosyltransferase 2 family.</text>
</comment>
<keyword evidence="3" id="KW-0808">Transferase</keyword>
<evidence type="ECO:0000256" key="1">
    <source>
        <dbReference type="ARBA" id="ARBA00006739"/>
    </source>
</evidence>
<dbReference type="CAZy" id="GT2">
    <property type="family name" value="Glycosyltransferase Family 2"/>
</dbReference>
<dbReference type="InterPro" id="IPR050256">
    <property type="entry name" value="Glycosyltransferase_2"/>
</dbReference>
<dbReference type="Pfam" id="PF00535">
    <property type="entry name" value="Glycos_transf_2"/>
    <property type="match status" value="1"/>
</dbReference>
<dbReference type="PANTHER" id="PTHR48090">
    <property type="entry name" value="UNDECAPRENYL-PHOSPHATE 4-DEOXY-4-FORMAMIDO-L-ARABINOSE TRANSFERASE-RELATED"/>
    <property type="match status" value="1"/>
</dbReference>
<organism evidence="3 4">
    <name type="scientific">Acidothermus cellulolyticus (strain ATCC 43068 / DSM 8971 / 11B)</name>
    <dbReference type="NCBI Taxonomy" id="351607"/>
    <lineage>
        <taxon>Bacteria</taxon>
        <taxon>Bacillati</taxon>
        <taxon>Actinomycetota</taxon>
        <taxon>Actinomycetes</taxon>
        <taxon>Acidothermales</taxon>
        <taxon>Acidothermaceae</taxon>
        <taxon>Acidothermus</taxon>
    </lineage>
</organism>
<sequence length="271" mass="29741">MRQRRIHRALREAAGTSEVVEAALADFRARYPAEHLPPLVIVIAALDEEAALPSVLAEIPPRIGSLDARVLVVDDGSTDRTAEVAEAGGALVCRLSRNCGHGVALRTGYRIAREGGARYIATLDADGQWDPADLPAMIELLEADKADFVIGSRQLGRTENTDAVRNLGVRFFSRLISFLTGTRVTDSSSGLRAMRAEITATVRQTQPQYQTSELLIGAILQGYRVAEVPTVMRVRRAGRSKKGHNLLYGLRYARVILRTYVRERFSRTASS</sequence>
<reference evidence="3 4" key="1">
    <citation type="journal article" date="2009" name="Genome Res.">
        <title>Complete genome of the cellulolytic thermophile Acidothermus cellulolyticus 11B provides insights into its ecophysiological and evolutionary adaptations.</title>
        <authorList>
            <person name="Barabote R.D."/>
            <person name="Xie G."/>
            <person name="Leu D.H."/>
            <person name="Normand P."/>
            <person name="Necsulea A."/>
            <person name="Daubin V."/>
            <person name="Medigue C."/>
            <person name="Adney W.S."/>
            <person name="Xu X.C."/>
            <person name="Lapidus A."/>
            <person name="Parales R.E."/>
            <person name="Detter C."/>
            <person name="Pujic P."/>
            <person name="Bruce D."/>
            <person name="Lavire C."/>
            <person name="Challacombe J.F."/>
            <person name="Brettin T.S."/>
            <person name="Berry A.M."/>
        </authorList>
    </citation>
    <scope>NUCLEOTIDE SEQUENCE [LARGE SCALE GENOMIC DNA]</scope>
    <source>
        <strain evidence="4">ATCC 43068 / DSM 8971 / 11B</strain>
    </source>
</reference>
<accession>A0LS05</accession>
<proteinExistence type="inferred from homology"/>
<evidence type="ECO:0000313" key="3">
    <source>
        <dbReference type="EMBL" id="ABK52215.1"/>
    </source>
</evidence>
<dbReference type="AlphaFoldDB" id="A0LS05"/>
<dbReference type="KEGG" id="ace:Acel_0441"/>
<dbReference type="HOGENOM" id="CLU_033536_7_4_11"/>
<dbReference type="GO" id="GO:0016740">
    <property type="term" value="F:transferase activity"/>
    <property type="evidence" value="ECO:0007669"/>
    <property type="project" value="UniProtKB-KW"/>
</dbReference>
<dbReference type="InterPro" id="IPR001173">
    <property type="entry name" value="Glyco_trans_2-like"/>
</dbReference>
<dbReference type="Gene3D" id="3.90.550.10">
    <property type="entry name" value="Spore Coat Polysaccharide Biosynthesis Protein SpsA, Chain A"/>
    <property type="match status" value="1"/>
</dbReference>
<dbReference type="EMBL" id="CP000481">
    <property type="protein sequence ID" value="ABK52215.1"/>
    <property type="molecule type" value="Genomic_DNA"/>
</dbReference>
<name>A0LS05_ACIC1</name>
<keyword evidence="4" id="KW-1185">Reference proteome</keyword>
<dbReference type="CDD" id="cd04179">
    <property type="entry name" value="DPM_DPG-synthase_like"/>
    <property type="match status" value="1"/>
</dbReference>
<dbReference type="SUPFAM" id="SSF53448">
    <property type="entry name" value="Nucleotide-diphospho-sugar transferases"/>
    <property type="match status" value="1"/>
</dbReference>
<dbReference type="PANTHER" id="PTHR48090:SF7">
    <property type="entry name" value="RFBJ PROTEIN"/>
    <property type="match status" value="1"/>
</dbReference>
<dbReference type="STRING" id="351607.Acel_0441"/>
<dbReference type="FunCoup" id="A0LS05">
    <property type="interactions" value="160"/>
</dbReference>
<dbReference type="InterPro" id="IPR029044">
    <property type="entry name" value="Nucleotide-diphossugar_trans"/>
</dbReference>
<evidence type="ECO:0000259" key="2">
    <source>
        <dbReference type="Pfam" id="PF00535"/>
    </source>
</evidence>
<evidence type="ECO:0000313" key="4">
    <source>
        <dbReference type="Proteomes" id="UP000008221"/>
    </source>
</evidence>
<protein>
    <submittedName>
        <fullName evidence="3">Glycosyl transferase, family 2</fullName>
    </submittedName>
</protein>
<dbReference type="eggNOG" id="COG0463">
    <property type="taxonomic scope" value="Bacteria"/>
</dbReference>
<dbReference type="InParanoid" id="A0LS05"/>